<protein>
    <submittedName>
        <fullName evidence="5">Probable disease resistance protein At5g66900 isoform X2</fullName>
    </submittedName>
</protein>
<evidence type="ECO:0000313" key="4">
    <source>
        <dbReference type="Proteomes" id="UP000235220"/>
    </source>
</evidence>
<keyword evidence="3" id="KW-0611">Plant defense</keyword>
<proteinExistence type="inferred from homology"/>
<sequence>MASVVVANAALGGAFERVFSLLYETIKDVINKTRMYESILQRLKDTLDLMRPLVKNMLLSNRERDLPEEPTKRLIERMEKGEKRVWKYSKLPWWKYLVRFHYANKLLELEKDLGRFFKVDLSAWNAMNTLESMKGVKDLSERLSLTRLNSVASCAVPRFREFVIGLDVPLKELKMQLLKVEVSMLVLTAPGGCGKTTLAKMLGDDKEIKGIFKENIFFVHVSKIPNLKVIIQKLLCKDDPDFQSDEDAIEQLEQMLRNEVNENKSILLILDDVWSGSESLLEKFAFGLPNYKILVTSRTAFPRFSFTYKLKPLNDDDAMKVFRHSAGLQDGSSSDGEMVKKIVKGCGGFPLALKVVGKSLCGKSAAIWLLRVKKLSDGCSILDTDIESELLECLQSSLDFKGHEMMLRECFMDLGSFPEDQKIPVGALIDMWSELYELVADGIHAIANLHEINTLNLASLVVTRQDASEVGSYYSEDFVLQHDLLRELAIHQSSQEPLEQRKRLIIDISGNNIPKWWMEQRQQPINAQLLSISTGEKFSSWCNILPAKVEVLVLNFQTKNYGLPEFLEKMDKLKVLIVTNYGFFRAELGNVQLLGSLPNLKRIRLQKVSIPSIFKIPLPLRNLEKISLFMCNIGQNFRNCSVEISNAWTNLMEINIDYCNDLLEIPTCLCYVVSLKKLSVTNCHKLFALPIEIRELASLEVLRLRSCTNLSELPESVTSLQNLRILDISNCLSISKLPKHIGELHNLNEIHMTGCLRLRSPLPPSTMNLEKLKLVICDEERGKLWEPIREYFHMFLSLHIDIRIAEKDINLNWLANRF</sequence>
<evidence type="ECO:0000256" key="3">
    <source>
        <dbReference type="ARBA" id="ARBA00022821"/>
    </source>
</evidence>
<dbReference type="PANTHER" id="PTHR36766">
    <property type="entry name" value="PLANT BROAD-SPECTRUM MILDEW RESISTANCE PROTEIN RPW8"/>
    <property type="match status" value="1"/>
</dbReference>
<dbReference type="SUPFAM" id="SSF52540">
    <property type="entry name" value="P-loop containing nucleoside triphosphate hydrolases"/>
    <property type="match status" value="1"/>
</dbReference>
<dbReference type="Gramene" id="Jr07_02620_p1">
    <property type="protein sequence ID" value="cds.Jr07_02620_p1"/>
    <property type="gene ID" value="Jr07_02620"/>
</dbReference>
<dbReference type="InterPro" id="IPR002182">
    <property type="entry name" value="NB-ARC"/>
</dbReference>
<dbReference type="SUPFAM" id="SSF52058">
    <property type="entry name" value="L domain-like"/>
    <property type="match status" value="1"/>
</dbReference>
<dbReference type="GO" id="GO:0006952">
    <property type="term" value="P:defense response"/>
    <property type="evidence" value="ECO:0007669"/>
    <property type="project" value="UniProtKB-KW"/>
</dbReference>
<dbReference type="InterPro" id="IPR036388">
    <property type="entry name" value="WH-like_DNA-bd_sf"/>
</dbReference>
<dbReference type="OrthoDB" id="2016095at2759"/>
<dbReference type="Gene3D" id="3.40.50.300">
    <property type="entry name" value="P-loop containing nucleotide triphosphate hydrolases"/>
    <property type="match status" value="1"/>
</dbReference>
<dbReference type="InterPro" id="IPR032675">
    <property type="entry name" value="LRR_dom_sf"/>
</dbReference>
<dbReference type="RefSeq" id="XP_018806547.1">
    <property type="nucleotide sequence ID" value="XM_018951002.2"/>
</dbReference>
<dbReference type="AlphaFoldDB" id="A0A2I4DHC6"/>
<keyword evidence="2" id="KW-0677">Repeat</keyword>
<dbReference type="InterPro" id="IPR027417">
    <property type="entry name" value="P-loop_NTPase"/>
</dbReference>
<dbReference type="Gene3D" id="3.80.10.10">
    <property type="entry name" value="Ribonuclease Inhibitor"/>
    <property type="match status" value="1"/>
</dbReference>
<comment type="similarity">
    <text evidence="1">Belongs to the disease resistance NB-LRR family.</text>
</comment>
<name>A0A2I4DHC6_JUGRE</name>
<organism evidence="4 5">
    <name type="scientific">Juglans regia</name>
    <name type="common">English walnut</name>
    <dbReference type="NCBI Taxonomy" id="51240"/>
    <lineage>
        <taxon>Eukaryota</taxon>
        <taxon>Viridiplantae</taxon>
        <taxon>Streptophyta</taxon>
        <taxon>Embryophyta</taxon>
        <taxon>Tracheophyta</taxon>
        <taxon>Spermatophyta</taxon>
        <taxon>Magnoliopsida</taxon>
        <taxon>eudicotyledons</taxon>
        <taxon>Gunneridae</taxon>
        <taxon>Pentapetalae</taxon>
        <taxon>rosids</taxon>
        <taxon>fabids</taxon>
        <taxon>Fagales</taxon>
        <taxon>Juglandaceae</taxon>
        <taxon>Juglans</taxon>
    </lineage>
</organism>
<gene>
    <name evidence="5" type="primary">LOC108980153</name>
</gene>
<evidence type="ECO:0000256" key="1">
    <source>
        <dbReference type="ARBA" id="ARBA00008894"/>
    </source>
</evidence>
<dbReference type="FunCoup" id="A0A2I4DHC6">
    <property type="interactions" value="509"/>
</dbReference>
<dbReference type="PROSITE" id="PS51153">
    <property type="entry name" value="RPW8"/>
    <property type="match status" value="1"/>
</dbReference>
<keyword evidence="4" id="KW-1185">Reference proteome</keyword>
<dbReference type="Proteomes" id="UP000235220">
    <property type="component" value="Chromosome 7"/>
</dbReference>
<dbReference type="Gene3D" id="1.10.8.430">
    <property type="entry name" value="Helical domain of apoptotic protease-activating factors"/>
    <property type="match status" value="1"/>
</dbReference>
<dbReference type="InterPro" id="IPR008808">
    <property type="entry name" value="Powdery_mildew-R_dom"/>
</dbReference>
<dbReference type="GO" id="GO:0043531">
    <property type="term" value="F:ADP binding"/>
    <property type="evidence" value="ECO:0007669"/>
    <property type="project" value="InterPro"/>
</dbReference>
<evidence type="ECO:0000313" key="5">
    <source>
        <dbReference type="RefSeq" id="XP_018806547.1"/>
    </source>
</evidence>
<dbReference type="Pfam" id="PF05659">
    <property type="entry name" value="RPW8"/>
    <property type="match status" value="1"/>
</dbReference>
<dbReference type="Pfam" id="PF00931">
    <property type="entry name" value="NB-ARC"/>
    <property type="match status" value="1"/>
</dbReference>
<dbReference type="PRINTS" id="PR00364">
    <property type="entry name" value="DISEASERSIST"/>
</dbReference>
<dbReference type="InterPro" id="IPR042197">
    <property type="entry name" value="Apaf_helical"/>
</dbReference>
<evidence type="ECO:0000256" key="2">
    <source>
        <dbReference type="ARBA" id="ARBA00022737"/>
    </source>
</evidence>
<dbReference type="GeneID" id="108980153"/>
<dbReference type="Gene3D" id="1.10.10.10">
    <property type="entry name" value="Winged helix-like DNA-binding domain superfamily/Winged helix DNA-binding domain"/>
    <property type="match status" value="1"/>
</dbReference>
<accession>A0A2I4DHC6</accession>
<dbReference type="PANTHER" id="PTHR36766:SF3">
    <property type="entry name" value="RPW8 DOMAIN-CONTAINING PROTEIN"/>
    <property type="match status" value="1"/>
</dbReference>
<reference evidence="5" key="1">
    <citation type="submission" date="2025-08" db="UniProtKB">
        <authorList>
            <consortium name="RefSeq"/>
        </authorList>
    </citation>
    <scope>IDENTIFICATION</scope>
    <source>
        <tissue evidence="5">Leaves</tissue>
    </source>
</reference>